<geneLocation type="plasmid" evidence="2 3">
    <name>pACP4.1</name>
</geneLocation>
<reference evidence="2" key="1">
    <citation type="submission" date="2017-05" db="EMBL/GenBank/DDBJ databases">
        <title>Polyphasic characterization of four soil-derived phenanthrene-degrading Acidovorax strains and proposal of Acidovorax phenanthrenivorans sp. nov.</title>
        <authorList>
            <person name="Singleton D."/>
            <person name="Lee J."/>
            <person name="Dickey A.N."/>
            <person name="Stroud A."/>
            <person name="Scholl E.H."/>
            <person name="Wright F.A."/>
            <person name="Aitken M.D."/>
        </authorList>
    </citation>
    <scope>NUCLEOTIDE SEQUENCE</scope>
    <source>
        <strain evidence="2">P4</strain>
        <plasmid evidence="2">pACP4.1</plasmid>
    </source>
</reference>
<dbReference type="KEGG" id="acip:CBP36_19695"/>
<gene>
    <name evidence="2" type="ORF">CBP36_19695</name>
</gene>
<sequence length="111" mass="12458">MAWAESDAKTDQHASDLKKMRERLEEQSSTAFYQEAFKLAAAEVLNDIITEVKQENDGVAGARRLSDPSNADLRNEAYVEAIARQVNRISGGTVNVSRMSQERIKKARVFK</sequence>
<evidence type="ECO:0000256" key="1">
    <source>
        <dbReference type="SAM" id="MobiDB-lite"/>
    </source>
</evidence>
<accession>A0A240UI69</accession>
<keyword evidence="3" id="KW-1185">Reference proteome</keyword>
<name>A0A240UI69_9BURK</name>
<keyword evidence="2" id="KW-0614">Plasmid</keyword>
<dbReference type="Proteomes" id="UP000194440">
    <property type="component" value="Plasmid pACP4.1"/>
</dbReference>
<feature type="region of interest" description="Disordered" evidence="1">
    <location>
        <begin position="1"/>
        <end position="22"/>
    </location>
</feature>
<organism evidence="2 3">
    <name type="scientific">Acidovorax carolinensis</name>
    <dbReference type="NCBI Taxonomy" id="553814"/>
    <lineage>
        <taxon>Bacteria</taxon>
        <taxon>Pseudomonadati</taxon>
        <taxon>Pseudomonadota</taxon>
        <taxon>Betaproteobacteria</taxon>
        <taxon>Burkholderiales</taxon>
        <taxon>Comamonadaceae</taxon>
        <taxon>Acidovorax</taxon>
    </lineage>
</organism>
<dbReference type="KEGG" id="acis:CBP35_19650"/>
<dbReference type="EMBL" id="CP021367">
    <property type="protein sequence ID" value="ART61191.1"/>
    <property type="molecule type" value="Genomic_DNA"/>
</dbReference>
<protein>
    <submittedName>
        <fullName evidence="2">Uncharacterized protein</fullName>
    </submittedName>
</protein>
<evidence type="ECO:0000313" key="3">
    <source>
        <dbReference type="Proteomes" id="UP000194440"/>
    </source>
</evidence>
<evidence type="ECO:0000313" key="2">
    <source>
        <dbReference type="EMBL" id="ART61191.1"/>
    </source>
</evidence>
<dbReference type="AlphaFoldDB" id="A0A240UI69"/>
<proteinExistence type="predicted"/>